<sequence>MAPTWWQGDAVRVPAGVARRAAPWGTVAIGAPSMTADGSKAAVPVAAMPVVGTERWRRGGEPMSDDATDDQAPPPGARGLAEATAREAGAILRERLGGVRDVQFKGLVDLVTDADRAAEALIGERIKGAFPGHRFVGEEGTRGVEAEAGAAFGWIVDPLDGTTNYAHAYPHFAVSIGLEHDGKVVLGVVYDPMRDELFAAERGRGATLNGAPLRVSAEETLIGSLLATGFPYDPALRAEGLAVWGDLMHRCQGVRRDGSAALNLAYVAAGRLDGFYERPLQPWDMAAGTLLVEEAGGTVTRYDGGPFDPYGREAVATNGALHAPLLEVVARHAPDLVPTSPGLPS</sequence>
<comment type="cofactor">
    <cofactor evidence="2 7 8">
        <name>Mg(2+)</name>
        <dbReference type="ChEBI" id="CHEBI:18420"/>
    </cofactor>
</comment>
<name>A0A6J4VJA7_9BACT</name>
<dbReference type="PANTHER" id="PTHR20854">
    <property type="entry name" value="INOSITOL MONOPHOSPHATASE"/>
    <property type="match status" value="1"/>
</dbReference>
<feature type="binding site" evidence="7">
    <location>
        <position position="159"/>
    </location>
    <ligand>
        <name>Mg(2+)</name>
        <dbReference type="ChEBI" id="CHEBI:18420"/>
        <label>1</label>
        <note>catalytic</note>
    </ligand>
</feature>
<feature type="binding site" evidence="7">
    <location>
        <position position="157"/>
    </location>
    <ligand>
        <name>Mg(2+)</name>
        <dbReference type="ChEBI" id="CHEBI:18420"/>
        <label>1</label>
        <note>catalytic</note>
    </ligand>
</feature>
<dbReference type="Gene3D" id="3.40.190.80">
    <property type="match status" value="1"/>
</dbReference>
<dbReference type="AlphaFoldDB" id="A0A6J4VJA7"/>
<dbReference type="Gene3D" id="3.30.540.10">
    <property type="entry name" value="Fructose-1,6-Bisphosphatase, subunit A, domain 1"/>
    <property type="match status" value="1"/>
</dbReference>
<evidence type="ECO:0000256" key="5">
    <source>
        <dbReference type="ARBA" id="ARBA00022801"/>
    </source>
</evidence>
<organism evidence="10">
    <name type="scientific">uncultured Thermomicrobiales bacterium</name>
    <dbReference type="NCBI Taxonomy" id="1645740"/>
    <lineage>
        <taxon>Bacteria</taxon>
        <taxon>Pseudomonadati</taxon>
        <taxon>Thermomicrobiota</taxon>
        <taxon>Thermomicrobia</taxon>
        <taxon>Thermomicrobiales</taxon>
        <taxon>environmental samples</taxon>
    </lineage>
</organism>
<dbReference type="PROSITE" id="PS00630">
    <property type="entry name" value="IMP_2"/>
    <property type="match status" value="1"/>
</dbReference>
<dbReference type="PROSITE" id="PS00629">
    <property type="entry name" value="IMP_1"/>
    <property type="match status" value="1"/>
</dbReference>
<dbReference type="InterPro" id="IPR020550">
    <property type="entry name" value="Inositol_monophosphatase_CS"/>
</dbReference>
<feature type="region of interest" description="Disordered" evidence="9">
    <location>
        <begin position="56"/>
        <end position="79"/>
    </location>
</feature>
<keyword evidence="4 7" id="KW-0479">Metal-binding</keyword>
<evidence type="ECO:0000256" key="2">
    <source>
        <dbReference type="ARBA" id="ARBA00001946"/>
    </source>
</evidence>
<dbReference type="GO" id="GO:0008934">
    <property type="term" value="F:inositol monophosphate 1-phosphatase activity"/>
    <property type="evidence" value="ECO:0007669"/>
    <property type="project" value="InterPro"/>
</dbReference>
<dbReference type="EMBL" id="CADCWG010000315">
    <property type="protein sequence ID" value="CAA9577857.1"/>
    <property type="molecule type" value="Genomic_DNA"/>
</dbReference>
<dbReference type="CDD" id="cd01639">
    <property type="entry name" value="IMPase"/>
    <property type="match status" value="1"/>
</dbReference>
<dbReference type="PRINTS" id="PR00377">
    <property type="entry name" value="IMPHPHTASES"/>
</dbReference>
<dbReference type="InterPro" id="IPR000760">
    <property type="entry name" value="Inositol_monophosphatase-like"/>
</dbReference>
<dbReference type="EC" id="3.1.3.25" evidence="8"/>
<comment type="similarity">
    <text evidence="3 8">Belongs to the inositol monophosphatase superfamily.</text>
</comment>
<dbReference type="InterPro" id="IPR033942">
    <property type="entry name" value="IMPase"/>
</dbReference>
<dbReference type="GO" id="GO:0046872">
    <property type="term" value="F:metal ion binding"/>
    <property type="evidence" value="ECO:0007669"/>
    <property type="project" value="UniProtKB-KW"/>
</dbReference>
<dbReference type="InterPro" id="IPR020583">
    <property type="entry name" value="Inositol_monoP_metal-BS"/>
</dbReference>
<gene>
    <name evidence="10" type="ORF">AVDCRST_MAG49-4418</name>
</gene>
<evidence type="ECO:0000256" key="1">
    <source>
        <dbReference type="ARBA" id="ARBA00001033"/>
    </source>
</evidence>
<dbReference type="PANTHER" id="PTHR20854:SF4">
    <property type="entry name" value="INOSITOL-1-MONOPHOSPHATASE-RELATED"/>
    <property type="match status" value="1"/>
</dbReference>
<evidence type="ECO:0000256" key="9">
    <source>
        <dbReference type="SAM" id="MobiDB-lite"/>
    </source>
</evidence>
<evidence type="ECO:0000256" key="7">
    <source>
        <dbReference type="PIRSR" id="PIRSR600760-2"/>
    </source>
</evidence>
<dbReference type="Pfam" id="PF00459">
    <property type="entry name" value="Inositol_P"/>
    <property type="match status" value="1"/>
</dbReference>
<evidence type="ECO:0000313" key="10">
    <source>
        <dbReference type="EMBL" id="CAA9577857.1"/>
    </source>
</evidence>
<dbReference type="PRINTS" id="PR01959">
    <property type="entry name" value="SBIMPHPHTASE"/>
</dbReference>
<feature type="binding site" evidence="7">
    <location>
        <position position="284"/>
    </location>
    <ligand>
        <name>Mg(2+)</name>
        <dbReference type="ChEBI" id="CHEBI:18420"/>
        <label>1</label>
        <note>catalytic</note>
    </ligand>
</feature>
<evidence type="ECO:0000256" key="8">
    <source>
        <dbReference type="RuleBase" id="RU364068"/>
    </source>
</evidence>
<reference evidence="10" key="1">
    <citation type="submission" date="2020-02" db="EMBL/GenBank/DDBJ databases">
        <authorList>
            <person name="Meier V. D."/>
        </authorList>
    </citation>
    <scope>NUCLEOTIDE SEQUENCE</scope>
    <source>
        <strain evidence="10">AVDCRST_MAG49</strain>
    </source>
</reference>
<accession>A0A6J4VJA7</accession>
<proteinExistence type="inferred from homology"/>
<keyword evidence="5 8" id="KW-0378">Hydrolase</keyword>
<dbReference type="GO" id="GO:0046854">
    <property type="term" value="P:phosphatidylinositol phosphate biosynthetic process"/>
    <property type="evidence" value="ECO:0007669"/>
    <property type="project" value="InterPro"/>
</dbReference>
<comment type="catalytic activity">
    <reaction evidence="1 8">
        <text>a myo-inositol phosphate + H2O = myo-inositol + phosphate</text>
        <dbReference type="Rhea" id="RHEA:24056"/>
        <dbReference type="ChEBI" id="CHEBI:15377"/>
        <dbReference type="ChEBI" id="CHEBI:17268"/>
        <dbReference type="ChEBI" id="CHEBI:43474"/>
        <dbReference type="ChEBI" id="CHEBI:84139"/>
        <dbReference type="EC" id="3.1.3.25"/>
    </reaction>
</comment>
<dbReference type="FunFam" id="3.30.540.10:FF:000003">
    <property type="entry name" value="Inositol-1-monophosphatase"/>
    <property type="match status" value="1"/>
</dbReference>
<dbReference type="GO" id="GO:0007165">
    <property type="term" value="P:signal transduction"/>
    <property type="evidence" value="ECO:0007669"/>
    <property type="project" value="TreeGrafter"/>
</dbReference>
<evidence type="ECO:0000256" key="6">
    <source>
        <dbReference type="ARBA" id="ARBA00022842"/>
    </source>
</evidence>
<feature type="binding site" evidence="7">
    <location>
        <position position="138"/>
    </location>
    <ligand>
        <name>Mg(2+)</name>
        <dbReference type="ChEBI" id="CHEBI:18420"/>
        <label>1</label>
        <note>catalytic</note>
    </ligand>
</feature>
<dbReference type="GO" id="GO:0006020">
    <property type="term" value="P:inositol metabolic process"/>
    <property type="evidence" value="ECO:0007669"/>
    <property type="project" value="TreeGrafter"/>
</dbReference>
<dbReference type="InterPro" id="IPR022337">
    <property type="entry name" value="Inositol_monophosphatase_SuhB"/>
</dbReference>
<keyword evidence="6 7" id="KW-0460">Magnesium</keyword>
<evidence type="ECO:0000256" key="3">
    <source>
        <dbReference type="ARBA" id="ARBA00009759"/>
    </source>
</evidence>
<protein>
    <recommendedName>
        <fullName evidence="8">Inositol-1-monophosphatase</fullName>
        <ecNumber evidence="8">3.1.3.25</ecNumber>
    </recommendedName>
</protein>
<dbReference type="SUPFAM" id="SSF56655">
    <property type="entry name" value="Carbohydrate phosphatase"/>
    <property type="match status" value="1"/>
</dbReference>
<evidence type="ECO:0000256" key="4">
    <source>
        <dbReference type="ARBA" id="ARBA00022723"/>
    </source>
</evidence>
<feature type="binding site" evidence="7">
    <location>
        <position position="160"/>
    </location>
    <ligand>
        <name>Mg(2+)</name>
        <dbReference type="ChEBI" id="CHEBI:18420"/>
        <label>1</label>
        <note>catalytic</note>
    </ligand>
</feature>